<protein>
    <recommendedName>
        <fullName evidence="2">Sulfatase N-terminal domain-containing protein</fullName>
    </recommendedName>
</protein>
<dbReference type="AlphaFoldDB" id="A9VAR3"/>
<gene>
    <name evidence="3" type="ORF">MONBRDRAFT_11941</name>
</gene>
<dbReference type="STRING" id="81824.A9VAR3"/>
<dbReference type="Pfam" id="PF14707">
    <property type="entry name" value="Sulfatase_C"/>
    <property type="match status" value="1"/>
</dbReference>
<dbReference type="OMA" id="ESAEYYP"/>
<proteinExistence type="inferred from homology"/>
<dbReference type="eggNOG" id="KOG3867">
    <property type="taxonomic scope" value="Eukaryota"/>
</dbReference>
<feature type="domain" description="Sulfatase N-terminal" evidence="2">
    <location>
        <begin position="2"/>
        <end position="373"/>
    </location>
</feature>
<dbReference type="PANTHER" id="PTHR42693">
    <property type="entry name" value="ARYLSULFATASE FAMILY MEMBER"/>
    <property type="match status" value="1"/>
</dbReference>
<dbReference type="Pfam" id="PF00884">
    <property type="entry name" value="Sulfatase"/>
    <property type="match status" value="1"/>
</dbReference>
<dbReference type="InterPro" id="IPR000917">
    <property type="entry name" value="Sulfatase_N"/>
</dbReference>
<dbReference type="InterPro" id="IPR017850">
    <property type="entry name" value="Alkaline_phosphatase_core_sf"/>
</dbReference>
<evidence type="ECO:0000313" key="4">
    <source>
        <dbReference type="Proteomes" id="UP000001357"/>
    </source>
</evidence>
<dbReference type="GeneID" id="5895037"/>
<dbReference type="SUPFAM" id="SSF53649">
    <property type="entry name" value="Alkaline phosphatase-like"/>
    <property type="match status" value="1"/>
</dbReference>
<dbReference type="KEGG" id="mbr:MONBRDRAFT_11941"/>
<dbReference type="EMBL" id="CH991574">
    <property type="protein sequence ID" value="EDQ85419.1"/>
    <property type="molecule type" value="Genomic_DNA"/>
</dbReference>
<evidence type="ECO:0000313" key="3">
    <source>
        <dbReference type="EMBL" id="EDQ85419.1"/>
    </source>
</evidence>
<reference evidence="3 4" key="1">
    <citation type="journal article" date="2008" name="Nature">
        <title>The genome of the choanoflagellate Monosiga brevicollis and the origin of metazoans.</title>
        <authorList>
            <consortium name="JGI Sequencing"/>
            <person name="King N."/>
            <person name="Westbrook M.J."/>
            <person name="Young S.L."/>
            <person name="Kuo A."/>
            <person name="Abedin M."/>
            <person name="Chapman J."/>
            <person name="Fairclough S."/>
            <person name="Hellsten U."/>
            <person name="Isogai Y."/>
            <person name="Letunic I."/>
            <person name="Marr M."/>
            <person name="Pincus D."/>
            <person name="Putnam N."/>
            <person name="Rokas A."/>
            <person name="Wright K.J."/>
            <person name="Zuzow R."/>
            <person name="Dirks W."/>
            <person name="Good M."/>
            <person name="Goodstein D."/>
            <person name="Lemons D."/>
            <person name="Li W."/>
            <person name="Lyons J.B."/>
            <person name="Morris A."/>
            <person name="Nichols S."/>
            <person name="Richter D.J."/>
            <person name="Salamov A."/>
            <person name="Bork P."/>
            <person name="Lim W.A."/>
            <person name="Manning G."/>
            <person name="Miller W.T."/>
            <person name="McGinnis W."/>
            <person name="Shapiro H."/>
            <person name="Tjian R."/>
            <person name="Grigoriev I.V."/>
            <person name="Rokhsar D."/>
        </authorList>
    </citation>
    <scope>NUCLEOTIDE SEQUENCE [LARGE SCALE GENOMIC DNA]</scope>
    <source>
        <strain evidence="4">MX1 / ATCC 50154</strain>
    </source>
</reference>
<dbReference type="InterPro" id="IPR050738">
    <property type="entry name" value="Sulfatase"/>
</dbReference>
<name>A9VAR3_MONBE</name>
<organism evidence="3 4">
    <name type="scientific">Monosiga brevicollis</name>
    <name type="common">Choanoflagellate</name>
    <dbReference type="NCBI Taxonomy" id="81824"/>
    <lineage>
        <taxon>Eukaryota</taxon>
        <taxon>Choanoflagellata</taxon>
        <taxon>Craspedida</taxon>
        <taxon>Salpingoecidae</taxon>
        <taxon>Monosiga</taxon>
    </lineage>
</organism>
<dbReference type="Gene3D" id="3.40.720.10">
    <property type="entry name" value="Alkaline Phosphatase, subunit A"/>
    <property type="match status" value="1"/>
</dbReference>
<dbReference type="Gene3D" id="3.30.1120.10">
    <property type="match status" value="1"/>
</dbReference>
<evidence type="ECO:0000259" key="2">
    <source>
        <dbReference type="Pfam" id="PF00884"/>
    </source>
</evidence>
<dbReference type="Proteomes" id="UP000001357">
    <property type="component" value="Unassembled WGS sequence"/>
</dbReference>
<keyword evidence="4" id="KW-1185">Reference proteome</keyword>
<evidence type="ECO:0000256" key="1">
    <source>
        <dbReference type="ARBA" id="ARBA00008779"/>
    </source>
</evidence>
<accession>A9VAR3</accession>
<comment type="similarity">
    <text evidence="1">Belongs to the sulfatase family.</text>
</comment>
<dbReference type="GO" id="GO:0004065">
    <property type="term" value="F:arylsulfatase activity"/>
    <property type="evidence" value="ECO:0000318"/>
    <property type="project" value="GO_Central"/>
</dbReference>
<dbReference type="InParanoid" id="A9VAR3"/>
<dbReference type="RefSeq" id="XP_001749830.1">
    <property type="nucleotide sequence ID" value="XM_001749778.1"/>
</dbReference>
<dbReference type="PANTHER" id="PTHR42693:SF11">
    <property type="entry name" value="ARYLSULFATASE A"/>
    <property type="match status" value="1"/>
</dbReference>
<sequence length="460" mass="50492">MLFVDDLGYGDLGFTGHPTTQTPNIDALAHGGRVLSTWYSGCPVCSGSRAALMTGRQFARIGVPGVFSPTGNTGLPLNETTAAQQLKQANYATAIVGKWHLGQRSMYLPGARGFDRYLGIPYSDDMGEARDYLPLVKQMGDGKTTNTTILEQPLDFSALAQHYSDFATVRPLDDSRILRQARLASSDSSTIVGTFIKDNKENPFFLYMPFRCDMAVSPHSTLAAMSSSSLKLTRLDSHVHTTAANQPEKQYAGCQFKNTSRRGMFGDALAEVDWQVGEIMSTLKEQGLENNTLVLFASDNGPWMIQNASAGSEGLFTGRTSNYWNTGKGSTWEGGIRMPAFAYWPNVVPATTRTPEMVSSLDFVPTISRLAGVPLPSDRIYDGRDMLDVLLGNGTTPHETLFFYRDQSGPMAMRYGPWKAHFRTAPGLGGCNQPDCHTKTYNPPLLFNVEVCPYFLAWFA</sequence>